<dbReference type="Proteomes" id="UP000030512">
    <property type="component" value="Chromosome"/>
</dbReference>
<dbReference type="Gene3D" id="3.40.50.1820">
    <property type="entry name" value="alpha/beta hydrolase"/>
    <property type="match status" value="1"/>
</dbReference>
<dbReference type="SUPFAM" id="SSF53474">
    <property type="entry name" value="alpha/beta-Hydrolases"/>
    <property type="match status" value="1"/>
</dbReference>
<dbReference type="KEGG" id="mdn:JT25_007575"/>
<dbReference type="PRINTS" id="PR00111">
    <property type="entry name" value="ABHYDROLASE"/>
</dbReference>
<proteinExistence type="predicted"/>
<evidence type="ECO:0000313" key="2">
    <source>
        <dbReference type="EMBL" id="AMK76352.1"/>
    </source>
</evidence>
<dbReference type="GO" id="GO:0016787">
    <property type="term" value="F:hydrolase activity"/>
    <property type="evidence" value="ECO:0007669"/>
    <property type="project" value="UniProtKB-KW"/>
</dbReference>
<feature type="domain" description="AB hydrolase-1" evidence="1">
    <location>
        <begin position="44"/>
        <end position="168"/>
    </location>
</feature>
<dbReference type="PROSITE" id="PS51257">
    <property type="entry name" value="PROKAR_LIPOPROTEIN"/>
    <property type="match status" value="1"/>
</dbReference>
<dbReference type="GO" id="GO:0016020">
    <property type="term" value="C:membrane"/>
    <property type="evidence" value="ECO:0007669"/>
    <property type="project" value="TreeGrafter"/>
</dbReference>
<accession>A0A126T2Q9</accession>
<name>A0A126T2Q9_9GAMM</name>
<keyword evidence="2" id="KW-0378">Hydrolase</keyword>
<dbReference type="InterPro" id="IPR050266">
    <property type="entry name" value="AB_hydrolase_sf"/>
</dbReference>
<dbReference type="AlphaFoldDB" id="A0A126T2Q9"/>
<dbReference type="PANTHER" id="PTHR43798:SF33">
    <property type="entry name" value="HYDROLASE, PUTATIVE (AFU_ORTHOLOGUE AFUA_2G14860)-RELATED"/>
    <property type="match status" value="1"/>
</dbReference>
<dbReference type="EMBL" id="CP014476">
    <property type="protein sequence ID" value="AMK76352.1"/>
    <property type="molecule type" value="Genomic_DNA"/>
</dbReference>
<keyword evidence="3" id="KW-1185">Reference proteome</keyword>
<protein>
    <submittedName>
        <fullName evidence="2">Alpha/beta hydrolase</fullName>
    </submittedName>
</protein>
<dbReference type="RefSeq" id="WP_036275347.1">
    <property type="nucleotide sequence ID" value="NZ_CP014476.1"/>
</dbReference>
<dbReference type="OrthoDB" id="7185741at2"/>
<dbReference type="InterPro" id="IPR029058">
    <property type="entry name" value="AB_hydrolase_fold"/>
</dbReference>
<evidence type="ECO:0000313" key="3">
    <source>
        <dbReference type="Proteomes" id="UP000030512"/>
    </source>
</evidence>
<dbReference type="PANTHER" id="PTHR43798">
    <property type="entry name" value="MONOACYLGLYCEROL LIPASE"/>
    <property type="match status" value="1"/>
</dbReference>
<reference evidence="2 3" key="1">
    <citation type="journal article" date="2015" name="Environ. Microbiol.">
        <title>Methane oxidation coupled to nitrate reduction under hypoxia by the Gammaproteobacterium Methylomonas denitrificans, sp. nov. type strain FJG1.</title>
        <authorList>
            <person name="Kits K.D."/>
            <person name="Klotz M.G."/>
            <person name="Stein L.Y."/>
        </authorList>
    </citation>
    <scope>NUCLEOTIDE SEQUENCE [LARGE SCALE GENOMIC DNA]</scope>
    <source>
        <strain evidence="2 3">FJG1</strain>
    </source>
</reference>
<evidence type="ECO:0000259" key="1">
    <source>
        <dbReference type="Pfam" id="PF00561"/>
    </source>
</evidence>
<organism evidence="2 3">
    <name type="scientific">Methylomonas denitrificans</name>
    <dbReference type="NCBI Taxonomy" id="1538553"/>
    <lineage>
        <taxon>Bacteria</taxon>
        <taxon>Pseudomonadati</taxon>
        <taxon>Pseudomonadota</taxon>
        <taxon>Gammaproteobacteria</taxon>
        <taxon>Methylococcales</taxon>
        <taxon>Methylococcaceae</taxon>
        <taxon>Methylomonas</taxon>
    </lineage>
</organism>
<gene>
    <name evidence="2" type="ORF">JT25_007575</name>
</gene>
<dbReference type="InterPro" id="IPR000073">
    <property type="entry name" value="AB_hydrolase_1"/>
</dbReference>
<dbReference type="STRING" id="1538553.JT25_007575"/>
<sequence>MDKKLFYLSLTLLLTGCATLPNMSTEQIDNRQIEYALSRHGKDTVVFENGLGGKLNWWAEVFPEIAKDTTAFAYNRPGYGNSEPVATPRDGAHIVDELRELLRSKGLKPPYVLVGHSLGGLYIQHFARRYPDQVRALVLVDSTHPAQLKDKGSPENWPAWLRLFFKIATSDVEKQEFSAIDATGETIMGLPTFSGKPVLVLSASESLEEESELAVDANEKRKDLARLYPGSKLIWADSGHGIPLEQPEAVIAAIREAMTSE</sequence>
<dbReference type="Pfam" id="PF00561">
    <property type="entry name" value="Abhydrolase_1"/>
    <property type="match status" value="1"/>
</dbReference>